<dbReference type="InterPro" id="IPR052380">
    <property type="entry name" value="Viral_DNA_packaging_terminase"/>
</dbReference>
<dbReference type="SUPFAM" id="SSF52540">
    <property type="entry name" value="P-loop containing nucleoside triphosphate hydrolases"/>
    <property type="match status" value="1"/>
</dbReference>
<evidence type="ECO:0000259" key="2">
    <source>
        <dbReference type="Pfam" id="PF17288"/>
    </source>
</evidence>
<dbReference type="Gene3D" id="3.30.420.280">
    <property type="match status" value="1"/>
</dbReference>
<evidence type="ECO:0000259" key="1">
    <source>
        <dbReference type="Pfam" id="PF04466"/>
    </source>
</evidence>
<accession>A0A0I9S7I2</accession>
<dbReference type="Gene3D" id="3.40.50.300">
    <property type="entry name" value="P-loop containing nucleotide triphosphate hydrolases"/>
    <property type="match status" value="1"/>
</dbReference>
<dbReference type="PANTHER" id="PTHR39184:SF1">
    <property type="entry name" value="PBSX PHAGE TERMINASE LARGE SUBUNIT"/>
    <property type="match status" value="1"/>
</dbReference>
<gene>
    <name evidence="3" type="ORF">EE52_0215865</name>
</gene>
<sequence>MIVPQEIYHPLYTDNEKFIILITGGRGSGKSFNASTFIERLTFELTEAEKIVHQILYTRYTMVSAGMSIIPEMMEKIELDGTTKYFKTTKTDIVNKMTKSRIMFRGIKTSSGNQTAKLKSIQGITTFVCDEAEEWTNEEEFDKIMLSIRKKGIQNRIIIIMNPCDSNHFIYKKYIENTHKQVDIDGVQVQISTHPNVLHIHTTYLDNLENLSPEFLKEVEDMKINNPEKYAHVVIGRWADVAEGAVFKKWGIVKEFPSWAKKVALASDWGYTNDPSTGIRCGIVDNRLYVDELFYETGMLTNAIAEKLKPWGLKVYGDSADPRLIQEIKNRGVNIYPVDKFPGSIKAGIDKIHEMELFVTERSYHIIEELRKYVWDKDKDGHYINEPVDAWNHTLDPIRYYILGHILGRILKPKDLTGIFTH</sequence>
<feature type="domain" description="Phage terminase large subunit N-terminal" evidence="1">
    <location>
        <begin position="17"/>
        <end position="237"/>
    </location>
</feature>
<dbReference type="Pfam" id="PF04466">
    <property type="entry name" value="Terminase_3"/>
    <property type="match status" value="1"/>
</dbReference>
<reference evidence="3" key="1">
    <citation type="book" date="2014" name="THE 24TH EUROPEAN CONGRESS OF CLINICAL MICROBIOLOGY AND INFECTIOUS DISEASES" publisher="ECCMID 2014" city="Barcelona, Spain">
        <title>Identification of resistance genes in three multidrug-resistant Bacteroides fragilis isolates by whole genome sequencing.</title>
        <editorList>
            <person name="Unknown"/>
            <person name="A."/>
        </editorList>
        <authorList>
            <person name="Sydenham T.V."/>
            <person name="Hasman H."/>
            <person name="Wang M."/>
            <person name="Soki J."/>
            <person name="Nagy E."/>
            <person name="Justesen U.S."/>
        </authorList>
    </citation>
    <scope>NUCLEOTIDE SEQUENCE</scope>
    <source>
        <strain evidence="3">DCMOUH0018B</strain>
    </source>
</reference>
<dbReference type="InterPro" id="IPR035412">
    <property type="entry name" value="Terminase_L_N"/>
</dbReference>
<dbReference type="InterPro" id="IPR027417">
    <property type="entry name" value="P-loop_NTPase"/>
</dbReference>
<protein>
    <submittedName>
        <fullName evidence="3">Terminase</fullName>
    </submittedName>
</protein>
<dbReference type="AlphaFoldDB" id="A0A0I9S7I2"/>
<feature type="domain" description="Phage terminase large subunit C-terminal" evidence="2">
    <location>
        <begin position="268"/>
        <end position="402"/>
    </location>
</feature>
<evidence type="ECO:0000313" key="3">
    <source>
        <dbReference type="EMBL" id="KFX73903.1"/>
    </source>
</evidence>
<reference evidence="3" key="2">
    <citation type="submission" date="2014-07" db="EMBL/GenBank/DDBJ databases">
        <title>Genetics and epidemiology of antimicrobial resistance in B. fragilis group.</title>
        <authorList>
            <person name="Sydenham T.V."/>
            <person name="Hasman H."/>
            <person name="Kemp M."/>
            <person name="Justesen U.S."/>
        </authorList>
    </citation>
    <scope>NUCLEOTIDE SEQUENCE [LARGE SCALE GENOMIC DNA]</scope>
    <source>
        <strain evidence="3">DCMOUH0018B</strain>
    </source>
</reference>
<dbReference type="PANTHER" id="PTHR39184">
    <property type="match status" value="1"/>
</dbReference>
<dbReference type="EMBL" id="JMZZ02000156">
    <property type="protein sequence ID" value="KFX73903.1"/>
    <property type="molecule type" value="Genomic_DNA"/>
</dbReference>
<dbReference type="InterPro" id="IPR006437">
    <property type="entry name" value="Phage_terminase_lsu"/>
</dbReference>
<comment type="caution">
    <text evidence="3">The sequence shown here is derived from an EMBL/GenBank/DDBJ whole genome shotgun (WGS) entry which is preliminary data.</text>
</comment>
<dbReference type="Pfam" id="PF17288">
    <property type="entry name" value="Terminase_3C"/>
    <property type="match status" value="1"/>
</dbReference>
<dbReference type="InterPro" id="IPR035413">
    <property type="entry name" value="Terminase_L_C"/>
</dbReference>
<dbReference type="PATRIC" id="fig|817.53.peg.3275"/>
<dbReference type="NCBIfam" id="TIGR01547">
    <property type="entry name" value="phage_term_2"/>
    <property type="match status" value="1"/>
</dbReference>
<proteinExistence type="predicted"/>
<dbReference type="RefSeq" id="WP_044301098.1">
    <property type="nucleotide sequence ID" value="NZ_CAEUHN010000012.1"/>
</dbReference>
<organism evidence="3">
    <name type="scientific">Bacteroides fragilis</name>
    <dbReference type="NCBI Taxonomy" id="817"/>
    <lineage>
        <taxon>Bacteria</taxon>
        <taxon>Pseudomonadati</taxon>
        <taxon>Bacteroidota</taxon>
        <taxon>Bacteroidia</taxon>
        <taxon>Bacteroidales</taxon>
        <taxon>Bacteroidaceae</taxon>
        <taxon>Bacteroides</taxon>
    </lineage>
</organism>
<name>A0A0I9S7I2_BACFG</name>